<evidence type="ECO:0000256" key="2">
    <source>
        <dbReference type="ARBA" id="ARBA00005969"/>
    </source>
</evidence>
<evidence type="ECO:0000313" key="9">
    <source>
        <dbReference type="Ensembl" id="ENSABRP00000004957.1"/>
    </source>
</evidence>
<feature type="compositionally biased region" description="Basic and acidic residues" evidence="7">
    <location>
        <begin position="228"/>
        <end position="241"/>
    </location>
</feature>
<organism evidence="9 10">
    <name type="scientific">Anser brachyrhynchus</name>
    <name type="common">Pink-footed goose</name>
    <dbReference type="NCBI Taxonomy" id="132585"/>
    <lineage>
        <taxon>Eukaryota</taxon>
        <taxon>Metazoa</taxon>
        <taxon>Chordata</taxon>
        <taxon>Craniata</taxon>
        <taxon>Vertebrata</taxon>
        <taxon>Euteleostomi</taxon>
        <taxon>Archelosauria</taxon>
        <taxon>Archosauria</taxon>
        <taxon>Dinosauria</taxon>
        <taxon>Saurischia</taxon>
        <taxon>Theropoda</taxon>
        <taxon>Coelurosauria</taxon>
        <taxon>Aves</taxon>
        <taxon>Neognathae</taxon>
        <taxon>Galloanserae</taxon>
        <taxon>Anseriformes</taxon>
        <taxon>Anatidae</taxon>
        <taxon>Anserinae</taxon>
        <taxon>Anser</taxon>
    </lineage>
</organism>
<feature type="compositionally biased region" description="Low complexity" evidence="7">
    <location>
        <begin position="325"/>
        <end position="338"/>
    </location>
</feature>
<protein>
    <recommendedName>
        <fullName evidence="8">Groucho/TLE N-terminal Q-rich domain-containing protein</fullName>
    </recommendedName>
</protein>
<sequence>MPGRGANAPCGLFPDTWIPSLPTASSSPACFPTPPQVVSSACAGRRGSNCEQEVEARSVRGGLCPVWPGSPCLVEGHRGAHSLLSLYFYSLKLECEKLATEKTEIQRHYVMYYEMSYGLNIEMHKQTEIAKRLNVICAQLIPFLSQEHQQQVVQAVERAKQVTMTDLNAAIGHQLQTQHLSHHVPPIPLTPHPSGMQPAGLAGLGSASGLLALSGALGAQAQLLAKDDRGVHDAEHRERDPGPSSLALPNGERARAISEYLSNSKKRKVEEKDFVTDYGSDADKSEDNLVVDEDPSSPHSVHSYSSRENGVEKLPLGRKEAVPLSPTSMASSSSTSPSRSKDVPTVEKAGTPSLKSSTPTSQGDAVTPGSSGAQQFRPAAPKAPVDPLALGLRTPLGVQSPYSATFGMAHPAVNGDMAGTGAYASLHLVSPQLNGAAAAVGAGSYGRSPLVGYDPHPHMRVPGLAAGMQVGTSGKPAYSFHVSADGQMQPVPFPPDALLGSGIPRHARQLHTLAHGEVVCAVTISNSTRHVYTGGKGCVKVWDVGQPGTKTAVAQLDCLNRDNYIRSCKLLPDGRSLIVGGEASTLSIWDLAAPTPRIKAELTSSAPACYALAISPDAKVCFSCCSDGNIVVWDLQNQTLVRQFQGHTDGASCIDISNYGTKLWTGGLDNTVRCW</sequence>
<dbReference type="InterPro" id="IPR005617">
    <property type="entry name" value="Groucho/TLE_N"/>
</dbReference>
<feature type="compositionally biased region" description="Basic and acidic residues" evidence="7">
    <location>
        <begin position="309"/>
        <end position="321"/>
    </location>
</feature>
<feature type="repeat" description="WD" evidence="6">
    <location>
        <begin position="602"/>
        <end position="643"/>
    </location>
</feature>
<evidence type="ECO:0000256" key="5">
    <source>
        <dbReference type="ARBA" id="ARBA00023242"/>
    </source>
</evidence>
<evidence type="ECO:0000313" key="10">
    <source>
        <dbReference type="Proteomes" id="UP000694426"/>
    </source>
</evidence>
<dbReference type="Gene3D" id="2.130.10.10">
    <property type="entry name" value="YVTN repeat-like/Quinoprotein amine dehydrogenase"/>
    <property type="match status" value="1"/>
</dbReference>
<feature type="repeat" description="WD" evidence="6">
    <location>
        <begin position="644"/>
        <end position="675"/>
    </location>
</feature>
<dbReference type="InterPro" id="IPR019775">
    <property type="entry name" value="WD40_repeat_CS"/>
</dbReference>
<dbReference type="InterPro" id="IPR015943">
    <property type="entry name" value="WD40/YVTN_repeat-like_dom_sf"/>
</dbReference>
<evidence type="ECO:0000256" key="3">
    <source>
        <dbReference type="ARBA" id="ARBA00022574"/>
    </source>
</evidence>
<evidence type="ECO:0000256" key="6">
    <source>
        <dbReference type="PROSITE-ProRule" id="PRU00221"/>
    </source>
</evidence>
<comment type="similarity">
    <text evidence="2">Belongs to the WD repeat Groucho/TLE family.</text>
</comment>
<name>A0A8B9I2T5_9AVES</name>
<dbReference type="PANTHER" id="PTHR10814:SF33">
    <property type="entry name" value="TRANSDUCIN-LIKE ENHANCER PROTEIN 7"/>
    <property type="match status" value="1"/>
</dbReference>
<reference evidence="9" key="1">
    <citation type="submission" date="2025-08" db="UniProtKB">
        <authorList>
            <consortium name="Ensembl"/>
        </authorList>
    </citation>
    <scope>IDENTIFICATION</scope>
</reference>
<reference evidence="9" key="2">
    <citation type="submission" date="2025-09" db="UniProtKB">
        <authorList>
            <consortium name="Ensembl"/>
        </authorList>
    </citation>
    <scope>IDENTIFICATION</scope>
</reference>
<keyword evidence="3 6" id="KW-0853">WD repeat</keyword>
<feature type="domain" description="Groucho/TLE N-terminal Q-rich" evidence="8">
    <location>
        <begin position="83"/>
        <end position="180"/>
    </location>
</feature>
<accession>A0A8B9I2T5</accession>
<dbReference type="InterPro" id="IPR036322">
    <property type="entry name" value="WD40_repeat_dom_sf"/>
</dbReference>
<dbReference type="SMART" id="SM00320">
    <property type="entry name" value="WD40"/>
    <property type="match status" value="4"/>
</dbReference>
<dbReference type="Proteomes" id="UP000694426">
    <property type="component" value="Unplaced"/>
</dbReference>
<dbReference type="Pfam" id="PF03920">
    <property type="entry name" value="TLE_N"/>
    <property type="match status" value="1"/>
</dbReference>
<evidence type="ECO:0000256" key="1">
    <source>
        <dbReference type="ARBA" id="ARBA00004123"/>
    </source>
</evidence>
<keyword evidence="10" id="KW-1185">Reference proteome</keyword>
<evidence type="ECO:0000256" key="4">
    <source>
        <dbReference type="ARBA" id="ARBA00022737"/>
    </source>
</evidence>
<dbReference type="GeneTree" id="ENSGT01030000234519"/>
<evidence type="ECO:0000259" key="8">
    <source>
        <dbReference type="Pfam" id="PF03920"/>
    </source>
</evidence>
<feature type="compositionally biased region" description="Low complexity" evidence="7">
    <location>
        <begin position="297"/>
        <end position="306"/>
    </location>
</feature>
<keyword evidence="4" id="KW-0677">Repeat</keyword>
<proteinExistence type="inferred from homology"/>
<comment type="subcellular location">
    <subcellularLocation>
        <location evidence="1">Nucleus</location>
    </subcellularLocation>
</comment>
<dbReference type="GO" id="GO:0003714">
    <property type="term" value="F:transcription corepressor activity"/>
    <property type="evidence" value="ECO:0007669"/>
    <property type="project" value="TreeGrafter"/>
</dbReference>
<dbReference type="PROSITE" id="PS50082">
    <property type="entry name" value="WD_REPEATS_2"/>
    <property type="match status" value="2"/>
</dbReference>
<feature type="compositionally biased region" description="Basic and acidic residues" evidence="7">
    <location>
        <begin position="272"/>
        <end position="287"/>
    </location>
</feature>
<feature type="region of interest" description="Disordered" evidence="7">
    <location>
        <begin position="228"/>
        <end position="253"/>
    </location>
</feature>
<dbReference type="GO" id="GO:0005667">
    <property type="term" value="C:transcription regulator complex"/>
    <property type="evidence" value="ECO:0007669"/>
    <property type="project" value="TreeGrafter"/>
</dbReference>
<evidence type="ECO:0000256" key="7">
    <source>
        <dbReference type="SAM" id="MobiDB-lite"/>
    </source>
</evidence>
<keyword evidence="5" id="KW-0539">Nucleus</keyword>
<dbReference type="Ensembl" id="ENSABRT00000007093.1">
    <property type="protein sequence ID" value="ENSABRP00000004957.1"/>
    <property type="gene ID" value="ENSABRG00000003850.1"/>
</dbReference>
<dbReference type="InterPro" id="IPR001680">
    <property type="entry name" value="WD40_rpt"/>
</dbReference>
<dbReference type="PROSITE" id="PS50294">
    <property type="entry name" value="WD_REPEATS_REGION"/>
    <property type="match status" value="1"/>
</dbReference>
<dbReference type="GO" id="GO:0090090">
    <property type="term" value="P:negative regulation of canonical Wnt signaling pathway"/>
    <property type="evidence" value="ECO:0007669"/>
    <property type="project" value="TreeGrafter"/>
</dbReference>
<dbReference type="SUPFAM" id="SSF50978">
    <property type="entry name" value="WD40 repeat-like"/>
    <property type="match status" value="1"/>
</dbReference>
<dbReference type="PROSITE" id="PS00678">
    <property type="entry name" value="WD_REPEATS_1"/>
    <property type="match status" value="1"/>
</dbReference>
<dbReference type="PANTHER" id="PTHR10814">
    <property type="entry name" value="TRANSDUCIN-LIKE ENHANCER PROTEIN"/>
    <property type="match status" value="1"/>
</dbReference>
<dbReference type="GO" id="GO:0005634">
    <property type="term" value="C:nucleus"/>
    <property type="evidence" value="ECO:0007669"/>
    <property type="project" value="UniProtKB-SubCell"/>
</dbReference>
<feature type="compositionally biased region" description="Polar residues" evidence="7">
    <location>
        <begin position="353"/>
        <end position="374"/>
    </location>
</feature>
<dbReference type="Pfam" id="PF00400">
    <property type="entry name" value="WD40"/>
    <property type="match status" value="4"/>
</dbReference>
<dbReference type="AlphaFoldDB" id="A0A8B9I2T5"/>
<dbReference type="InterPro" id="IPR009146">
    <property type="entry name" value="Groucho_enhance"/>
</dbReference>
<feature type="region of interest" description="Disordered" evidence="7">
    <location>
        <begin position="272"/>
        <end position="386"/>
    </location>
</feature>